<reference evidence="7 8" key="1">
    <citation type="submission" date="2008-10" db="EMBL/GenBank/DDBJ databases">
        <title>Draft genome sequence of Desulvovibrio piger (ATCC 29098).</title>
        <authorList>
            <person name="Sudarsanam P."/>
            <person name="Ley R."/>
            <person name="Guruge J."/>
            <person name="Turnbaugh P.J."/>
            <person name="Mahowald M."/>
            <person name="Liep D."/>
            <person name="Gordon J."/>
        </authorList>
    </citation>
    <scope>NUCLEOTIDE SEQUENCE [LARGE SCALE GENOMIC DNA]</scope>
    <source>
        <strain evidence="7 8">ATCC 29098</strain>
    </source>
</reference>
<evidence type="ECO:0000256" key="5">
    <source>
        <dbReference type="ARBA" id="ARBA00022970"/>
    </source>
</evidence>
<dbReference type="CDD" id="cd03224">
    <property type="entry name" value="ABC_TM1139_LivF_branched"/>
    <property type="match status" value="1"/>
</dbReference>
<comment type="similarity">
    <text evidence="1">Belongs to the ABC transporter superfamily.</text>
</comment>
<comment type="caution">
    <text evidence="7">The sequence shown here is derived from an EMBL/GenBank/DDBJ whole genome shotgun (WGS) entry which is preliminary data.</text>
</comment>
<dbReference type="PROSITE" id="PS00211">
    <property type="entry name" value="ABC_TRANSPORTER_1"/>
    <property type="match status" value="1"/>
</dbReference>
<sequence>MLRIDSLTATYGAVMALSDVTIRINQGEIVSLLGANGAGKTTLIRAITGLISPKSGSITFLDEDITGRRPEKIAALGIACVPEGRHIFPGLSVEDNLLLGSISRGKVPADEVSADMEEIYRIFPILAEFRKRPGWQLSGGQQQMLAIGRGLMAHPKLLLLDEPSLGLSPVLVQEVFQVIKNINVERGVTILLVEQNARMALSIAARAYVLTTGSIVMEDTSSNLMENPEMKKHYLGGA</sequence>
<evidence type="ECO:0000313" key="7">
    <source>
        <dbReference type="EMBL" id="EEB32795.1"/>
    </source>
</evidence>
<dbReference type="GO" id="GO:0005524">
    <property type="term" value="F:ATP binding"/>
    <property type="evidence" value="ECO:0007669"/>
    <property type="project" value="UniProtKB-KW"/>
</dbReference>
<dbReference type="InterPro" id="IPR003439">
    <property type="entry name" value="ABC_transporter-like_ATP-bd"/>
</dbReference>
<keyword evidence="5" id="KW-0029">Amino-acid transport</keyword>
<keyword evidence="3" id="KW-0547">Nucleotide-binding</keyword>
<keyword evidence="4 7" id="KW-0067">ATP-binding</keyword>
<dbReference type="SMART" id="SM00382">
    <property type="entry name" value="AAA"/>
    <property type="match status" value="1"/>
</dbReference>
<evidence type="ECO:0000256" key="2">
    <source>
        <dbReference type="ARBA" id="ARBA00022448"/>
    </source>
</evidence>
<accession>B6WW19</accession>
<dbReference type="eggNOG" id="COG0410">
    <property type="taxonomic scope" value="Bacteria"/>
</dbReference>
<dbReference type="RefSeq" id="WP_006007804.1">
    <property type="nucleotide sequence ID" value="NZ_DS996359.1"/>
</dbReference>
<dbReference type="Proteomes" id="UP000003676">
    <property type="component" value="Unassembled WGS sequence"/>
</dbReference>
<evidence type="ECO:0000256" key="4">
    <source>
        <dbReference type="ARBA" id="ARBA00022840"/>
    </source>
</evidence>
<dbReference type="PROSITE" id="PS50893">
    <property type="entry name" value="ABC_TRANSPORTER_2"/>
    <property type="match status" value="1"/>
</dbReference>
<dbReference type="InterPro" id="IPR027417">
    <property type="entry name" value="P-loop_NTPase"/>
</dbReference>
<protein>
    <submittedName>
        <fullName evidence="7">ABC transporter, ATP-binding protein</fullName>
    </submittedName>
</protein>
<keyword evidence="2" id="KW-0813">Transport</keyword>
<dbReference type="EMBL" id="ABXU01000068">
    <property type="protein sequence ID" value="EEB32795.1"/>
    <property type="molecule type" value="Genomic_DNA"/>
</dbReference>
<dbReference type="GO" id="GO:0015658">
    <property type="term" value="F:branched-chain amino acid transmembrane transporter activity"/>
    <property type="evidence" value="ECO:0007669"/>
    <property type="project" value="TreeGrafter"/>
</dbReference>
<dbReference type="InterPro" id="IPR052156">
    <property type="entry name" value="BCAA_Transport_ATP-bd_LivF"/>
</dbReference>
<feature type="domain" description="ABC transporter" evidence="6">
    <location>
        <begin position="2"/>
        <end position="237"/>
    </location>
</feature>
<dbReference type="SUPFAM" id="SSF52540">
    <property type="entry name" value="P-loop containing nucleoside triphosphate hydrolases"/>
    <property type="match status" value="1"/>
</dbReference>
<dbReference type="PANTHER" id="PTHR43820:SF4">
    <property type="entry name" value="HIGH-AFFINITY BRANCHED-CHAIN AMINO ACID TRANSPORT ATP-BINDING PROTEIN LIVF"/>
    <property type="match status" value="1"/>
</dbReference>
<dbReference type="STRING" id="901.DESPIGER_2206"/>
<dbReference type="HOGENOM" id="CLU_000604_1_2_7"/>
<evidence type="ECO:0000259" key="6">
    <source>
        <dbReference type="PROSITE" id="PS50893"/>
    </source>
</evidence>
<gene>
    <name evidence="7" type="ORF">DESPIG_02287</name>
</gene>
<evidence type="ECO:0000256" key="3">
    <source>
        <dbReference type="ARBA" id="ARBA00022741"/>
    </source>
</evidence>
<dbReference type="GO" id="GO:0016887">
    <property type="term" value="F:ATP hydrolysis activity"/>
    <property type="evidence" value="ECO:0007669"/>
    <property type="project" value="InterPro"/>
</dbReference>
<reference evidence="7 8" key="2">
    <citation type="submission" date="2008-10" db="EMBL/GenBank/DDBJ databases">
        <authorList>
            <person name="Fulton L."/>
            <person name="Clifton S."/>
            <person name="Fulton B."/>
            <person name="Xu J."/>
            <person name="Minx P."/>
            <person name="Pepin K.H."/>
            <person name="Johnson M."/>
            <person name="Bhonagiri V."/>
            <person name="Nash W.E."/>
            <person name="Mardis E.R."/>
            <person name="Wilson R.K."/>
        </authorList>
    </citation>
    <scope>NUCLEOTIDE SEQUENCE [LARGE SCALE GENOMIC DNA]</scope>
    <source>
        <strain evidence="7 8">ATCC 29098</strain>
    </source>
</reference>
<dbReference type="InterPro" id="IPR003593">
    <property type="entry name" value="AAA+_ATPase"/>
</dbReference>
<dbReference type="Pfam" id="PF00005">
    <property type="entry name" value="ABC_tran"/>
    <property type="match status" value="1"/>
</dbReference>
<dbReference type="AlphaFoldDB" id="B6WW19"/>
<dbReference type="PANTHER" id="PTHR43820">
    <property type="entry name" value="HIGH-AFFINITY BRANCHED-CHAIN AMINO ACID TRANSPORT ATP-BINDING PROTEIN LIVF"/>
    <property type="match status" value="1"/>
</dbReference>
<evidence type="ECO:0000256" key="1">
    <source>
        <dbReference type="ARBA" id="ARBA00005417"/>
    </source>
</evidence>
<dbReference type="OrthoDB" id="9809450at2"/>
<proteinExistence type="inferred from homology"/>
<organism evidence="7 8">
    <name type="scientific">Desulfovibrio piger ATCC 29098</name>
    <dbReference type="NCBI Taxonomy" id="411464"/>
    <lineage>
        <taxon>Bacteria</taxon>
        <taxon>Pseudomonadati</taxon>
        <taxon>Thermodesulfobacteriota</taxon>
        <taxon>Desulfovibrionia</taxon>
        <taxon>Desulfovibrionales</taxon>
        <taxon>Desulfovibrionaceae</taxon>
        <taxon>Desulfovibrio</taxon>
    </lineage>
</organism>
<dbReference type="InterPro" id="IPR017871">
    <property type="entry name" value="ABC_transporter-like_CS"/>
</dbReference>
<dbReference type="GO" id="GO:0015807">
    <property type="term" value="P:L-amino acid transport"/>
    <property type="evidence" value="ECO:0007669"/>
    <property type="project" value="TreeGrafter"/>
</dbReference>
<dbReference type="Gene3D" id="3.40.50.300">
    <property type="entry name" value="P-loop containing nucleotide triphosphate hydrolases"/>
    <property type="match status" value="1"/>
</dbReference>
<evidence type="ECO:0000313" key="8">
    <source>
        <dbReference type="Proteomes" id="UP000003676"/>
    </source>
</evidence>
<name>B6WW19_9BACT</name>